<accession>A0A8J7U374</accession>
<dbReference type="PANTHER" id="PTHR42687:SF1">
    <property type="entry name" value="L-THREONINE 3-DEHYDROGENASE, MITOCHONDRIAL"/>
    <property type="match status" value="1"/>
</dbReference>
<sequence>MAEVLITGANGEIGHSLIRFLAEEGRYQVVGCDLREPTAELSRLCSRFYVGNILDSQLIAEIHQNHCFDKVFHLAGLLSSSGEKNPYLAHDVNVNGSINILKMAQEDANRRHKPVVFMFTSSIAVYGLLGDPNPDRALLEHENVRPTTMYGINKHYIEQLGEYFSVRDKSMEEQRMVNLDFRCLRFPGIISAESVPSGGTSDFGPEMLHAAAQGKPYACFVKPEARLPFMVMQDAVKALLDLSRAQIGDLSRSVYNVNGFSASAAEIRERVLRDFSGADLSYEVVPFRQQIIDSWPRDLDDSAARRDWGWQPDYAFVKAFENLLIPAVKKQYGA</sequence>
<reference evidence="3" key="1">
    <citation type="submission" date="2021-03" db="EMBL/GenBank/DDBJ databases">
        <authorList>
            <person name="Wang G."/>
        </authorList>
    </citation>
    <scope>NUCLEOTIDE SEQUENCE</scope>
    <source>
        <strain evidence="3">KCTC 12899</strain>
    </source>
</reference>
<dbReference type="Proteomes" id="UP000664417">
    <property type="component" value="Unassembled WGS sequence"/>
</dbReference>
<evidence type="ECO:0000256" key="1">
    <source>
        <dbReference type="ARBA" id="ARBA00007637"/>
    </source>
</evidence>
<comment type="caution">
    <text evidence="3">The sequence shown here is derived from an EMBL/GenBank/DDBJ whole genome shotgun (WGS) entry which is preliminary data.</text>
</comment>
<evidence type="ECO:0000313" key="4">
    <source>
        <dbReference type="Proteomes" id="UP000664417"/>
    </source>
</evidence>
<dbReference type="SUPFAM" id="SSF51735">
    <property type="entry name" value="NAD(P)-binding Rossmann-fold domains"/>
    <property type="match status" value="1"/>
</dbReference>
<feature type="domain" description="NAD-dependent epimerase/dehydratase" evidence="2">
    <location>
        <begin position="4"/>
        <end position="256"/>
    </location>
</feature>
<dbReference type="Pfam" id="PF01370">
    <property type="entry name" value="Epimerase"/>
    <property type="match status" value="1"/>
</dbReference>
<dbReference type="InterPro" id="IPR051225">
    <property type="entry name" value="NAD(P)_epim/dehydratase"/>
</dbReference>
<keyword evidence="4" id="KW-1185">Reference proteome</keyword>
<dbReference type="GO" id="GO:0006567">
    <property type="term" value="P:L-threonine catabolic process"/>
    <property type="evidence" value="ECO:0007669"/>
    <property type="project" value="TreeGrafter"/>
</dbReference>
<evidence type="ECO:0000313" key="3">
    <source>
        <dbReference type="EMBL" id="MBO1316971.1"/>
    </source>
</evidence>
<evidence type="ECO:0000259" key="2">
    <source>
        <dbReference type="Pfam" id="PF01370"/>
    </source>
</evidence>
<dbReference type="GO" id="GO:0008743">
    <property type="term" value="F:L-threonine 3-dehydrogenase activity"/>
    <property type="evidence" value="ECO:0007669"/>
    <property type="project" value="TreeGrafter"/>
</dbReference>
<dbReference type="EMBL" id="JAFREP010000001">
    <property type="protein sequence ID" value="MBO1316971.1"/>
    <property type="molecule type" value="Genomic_DNA"/>
</dbReference>
<dbReference type="RefSeq" id="WP_207856207.1">
    <property type="nucleotide sequence ID" value="NZ_JAFREP010000001.1"/>
</dbReference>
<dbReference type="Gene3D" id="3.40.50.720">
    <property type="entry name" value="NAD(P)-binding Rossmann-like Domain"/>
    <property type="match status" value="1"/>
</dbReference>
<dbReference type="InterPro" id="IPR036291">
    <property type="entry name" value="NAD(P)-bd_dom_sf"/>
</dbReference>
<proteinExistence type="inferred from homology"/>
<dbReference type="AlphaFoldDB" id="A0A8J7U374"/>
<name>A0A8J7U374_9BACT</name>
<dbReference type="InterPro" id="IPR001509">
    <property type="entry name" value="Epimerase_deHydtase"/>
</dbReference>
<gene>
    <name evidence="3" type="ORF">J3U88_00765</name>
</gene>
<comment type="similarity">
    <text evidence="1">Belongs to the NAD(P)-dependent epimerase/dehydratase family.</text>
</comment>
<protein>
    <submittedName>
        <fullName evidence="3">NAD-dependent epimerase/dehydratase family protein</fullName>
    </submittedName>
</protein>
<organism evidence="3 4">
    <name type="scientific">Acanthopleuribacter pedis</name>
    <dbReference type="NCBI Taxonomy" id="442870"/>
    <lineage>
        <taxon>Bacteria</taxon>
        <taxon>Pseudomonadati</taxon>
        <taxon>Acidobacteriota</taxon>
        <taxon>Holophagae</taxon>
        <taxon>Acanthopleuribacterales</taxon>
        <taxon>Acanthopleuribacteraceae</taxon>
        <taxon>Acanthopleuribacter</taxon>
    </lineage>
</organism>
<dbReference type="PANTHER" id="PTHR42687">
    <property type="entry name" value="L-THREONINE 3-DEHYDROGENASE"/>
    <property type="match status" value="1"/>
</dbReference>